<accession>A0ABP7SKM9</accession>
<dbReference type="InterPro" id="IPR023606">
    <property type="entry name" value="CoA-Trfase_III_dom_1_sf"/>
</dbReference>
<dbReference type="EMBL" id="BAAAZX010000021">
    <property type="protein sequence ID" value="GAA4012940.1"/>
    <property type="molecule type" value="Genomic_DNA"/>
</dbReference>
<dbReference type="PANTHER" id="PTHR48207">
    <property type="entry name" value="SUCCINATE--HYDROXYMETHYLGLUTARATE COA-TRANSFERASE"/>
    <property type="match status" value="1"/>
</dbReference>
<reference evidence="3" key="1">
    <citation type="journal article" date="2019" name="Int. J. Syst. Evol. Microbiol.">
        <title>The Global Catalogue of Microorganisms (GCM) 10K type strain sequencing project: providing services to taxonomists for standard genome sequencing and annotation.</title>
        <authorList>
            <consortium name="The Broad Institute Genomics Platform"/>
            <consortium name="The Broad Institute Genome Sequencing Center for Infectious Disease"/>
            <person name="Wu L."/>
            <person name="Ma J."/>
        </authorList>
    </citation>
    <scope>NUCLEOTIDE SEQUENCE [LARGE SCALE GENOMIC DNA]</scope>
    <source>
        <strain evidence="3">JCM 16924</strain>
    </source>
</reference>
<dbReference type="RefSeq" id="WP_345568083.1">
    <property type="nucleotide sequence ID" value="NZ_BAAAZX010000021.1"/>
</dbReference>
<gene>
    <name evidence="2" type="ORF">GCM10022232_63880</name>
</gene>
<evidence type="ECO:0000256" key="1">
    <source>
        <dbReference type="ARBA" id="ARBA00022679"/>
    </source>
</evidence>
<name>A0ABP7SKM9_9ACTN</name>
<dbReference type="Pfam" id="PF02515">
    <property type="entry name" value="CoA_transf_3"/>
    <property type="match status" value="1"/>
</dbReference>
<dbReference type="InterPro" id="IPR044855">
    <property type="entry name" value="CoA-Trfase_III_dom3_sf"/>
</dbReference>
<dbReference type="InterPro" id="IPR050483">
    <property type="entry name" value="CoA-transferase_III_domain"/>
</dbReference>
<organism evidence="2 3">
    <name type="scientific">Streptomyces plumbiresistens</name>
    <dbReference type="NCBI Taxonomy" id="511811"/>
    <lineage>
        <taxon>Bacteria</taxon>
        <taxon>Bacillati</taxon>
        <taxon>Actinomycetota</taxon>
        <taxon>Actinomycetes</taxon>
        <taxon>Kitasatosporales</taxon>
        <taxon>Streptomycetaceae</taxon>
        <taxon>Streptomyces</taxon>
    </lineage>
</organism>
<dbReference type="SUPFAM" id="SSF89796">
    <property type="entry name" value="CoA-transferase family III (CaiB/BaiF)"/>
    <property type="match status" value="1"/>
</dbReference>
<keyword evidence="1 2" id="KW-0808">Transferase</keyword>
<keyword evidence="3" id="KW-1185">Reference proteome</keyword>
<dbReference type="InterPro" id="IPR003673">
    <property type="entry name" value="CoA-Trfase_fam_III"/>
</dbReference>
<dbReference type="Gene3D" id="3.40.50.10540">
    <property type="entry name" value="Crotonobetainyl-coa:carnitine coa-transferase, domain 1"/>
    <property type="match status" value="1"/>
</dbReference>
<protein>
    <submittedName>
        <fullName evidence="2">CoA transferase</fullName>
    </submittedName>
</protein>
<dbReference type="Proteomes" id="UP001500456">
    <property type="component" value="Unassembled WGS sequence"/>
</dbReference>
<dbReference type="PANTHER" id="PTHR48207:SF3">
    <property type="entry name" value="SUCCINATE--HYDROXYMETHYLGLUTARATE COA-TRANSFERASE"/>
    <property type="match status" value="1"/>
</dbReference>
<comment type="caution">
    <text evidence="2">The sequence shown here is derived from an EMBL/GenBank/DDBJ whole genome shotgun (WGS) entry which is preliminary data.</text>
</comment>
<sequence length="384" mass="41471">MTTTYSSRAPLDGVRVFDLTKNVAGPYATLILADLGADVIKVEDPVRGDETRYFSPVLEDGIAATYASLNRGKRSVAVDLKAGGQSRSDVEALIASSDVFIENLRPGAVEALGLGFERVAEINPRIVYCSISAFSDQGEHAGAPGYDAMMQAYTGLMDLTGEASGPPSRIGTGVLDMGAGMWAAIRLLAALHGDPAERVRATHIKLSLVETAAAFVIHHLAASRLAGVNARRLGTAQHNTAPYEAIRAQDGSVMVAAASQKLFERLCHAIDNASLISDKRFLTNDDRVANRHELVAEIEQTTTAHKVEDVVRTLEAAGVPVSPIRTLREFAEDPELVSLDWWREVEGQEWALPGLPLDRPKQGTTYRVPALGEHTEEVLRSVRR</sequence>
<proteinExistence type="predicted"/>
<dbReference type="GO" id="GO:0016740">
    <property type="term" value="F:transferase activity"/>
    <property type="evidence" value="ECO:0007669"/>
    <property type="project" value="UniProtKB-KW"/>
</dbReference>
<evidence type="ECO:0000313" key="2">
    <source>
        <dbReference type="EMBL" id="GAA4012940.1"/>
    </source>
</evidence>
<evidence type="ECO:0000313" key="3">
    <source>
        <dbReference type="Proteomes" id="UP001500456"/>
    </source>
</evidence>
<dbReference type="Gene3D" id="3.30.1540.10">
    <property type="entry name" value="formyl-coa transferase, domain 3"/>
    <property type="match status" value="1"/>
</dbReference>